<feature type="region of interest" description="Disordered" evidence="5">
    <location>
        <begin position="284"/>
        <end position="332"/>
    </location>
</feature>
<evidence type="ECO:0000256" key="5">
    <source>
        <dbReference type="SAM" id="MobiDB-lite"/>
    </source>
</evidence>
<feature type="transmembrane region" description="Helical" evidence="6">
    <location>
        <begin position="391"/>
        <end position="409"/>
    </location>
</feature>
<comment type="caution">
    <text evidence="8">The sequence shown here is derived from an EMBL/GenBank/DDBJ whole genome shotgun (WGS) entry which is preliminary data.</text>
</comment>
<keyword evidence="4 6" id="KW-0472">Membrane</keyword>
<reference evidence="9" key="1">
    <citation type="journal article" date="2016" name="Genome Announc.">
        <title>Draft genome sequence of Aspergillus niger strain An76.</title>
        <authorList>
            <person name="Gong W."/>
            <person name="Cheng Z."/>
            <person name="Zhang H."/>
            <person name="Liu L."/>
            <person name="Gao P."/>
            <person name="Wang L."/>
        </authorList>
    </citation>
    <scope>NUCLEOTIDE SEQUENCE [LARGE SCALE GENOMIC DNA]</scope>
    <source>
        <strain evidence="9">An76</strain>
    </source>
</reference>
<evidence type="ECO:0000256" key="6">
    <source>
        <dbReference type="SAM" id="Phobius"/>
    </source>
</evidence>
<feature type="transmembrane region" description="Helical" evidence="6">
    <location>
        <begin position="84"/>
        <end position="103"/>
    </location>
</feature>
<gene>
    <name evidence="8" type="ORF">ABL_04143</name>
</gene>
<dbReference type="Proteomes" id="UP000068243">
    <property type="component" value="Unassembled WGS sequence"/>
</dbReference>
<organism evidence="8 9">
    <name type="scientific">Aspergillus niger</name>
    <dbReference type="NCBI Taxonomy" id="5061"/>
    <lineage>
        <taxon>Eukaryota</taxon>
        <taxon>Fungi</taxon>
        <taxon>Dikarya</taxon>
        <taxon>Ascomycota</taxon>
        <taxon>Pezizomycotina</taxon>
        <taxon>Eurotiomycetes</taxon>
        <taxon>Eurotiomycetidae</taxon>
        <taxon>Eurotiales</taxon>
        <taxon>Aspergillaceae</taxon>
        <taxon>Aspergillus</taxon>
        <taxon>Aspergillus subgen. Circumdati</taxon>
    </lineage>
</organism>
<protein>
    <recommendedName>
        <fullName evidence="7">Major facilitator superfamily (MFS) profile domain-containing protein</fullName>
    </recommendedName>
</protein>
<proteinExistence type="predicted"/>
<accession>A0A100IHM9</accession>
<dbReference type="InterPro" id="IPR036259">
    <property type="entry name" value="MFS_trans_sf"/>
</dbReference>
<evidence type="ECO:0000256" key="2">
    <source>
        <dbReference type="ARBA" id="ARBA00022692"/>
    </source>
</evidence>
<evidence type="ECO:0000256" key="1">
    <source>
        <dbReference type="ARBA" id="ARBA00004141"/>
    </source>
</evidence>
<keyword evidence="3 6" id="KW-1133">Transmembrane helix</keyword>
<evidence type="ECO:0000256" key="3">
    <source>
        <dbReference type="ARBA" id="ARBA00022989"/>
    </source>
</evidence>
<dbReference type="OrthoDB" id="6770063at2759"/>
<comment type="subcellular location">
    <subcellularLocation>
        <location evidence="1">Membrane</location>
        <topology evidence="1">Multi-pass membrane protein</topology>
    </subcellularLocation>
</comment>
<dbReference type="Gene3D" id="1.20.1720.10">
    <property type="entry name" value="Multidrug resistance protein D"/>
    <property type="match status" value="1"/>
</dbReference>
<dbReference type="EMBL" id="BCMY01000006">
    <property type="protein sequence ID" value="GAQ41429.1"/>
    <property type="molecule type" value="Genomic_DNA"/>
</dbReference>
<feature type="domain" description="Major facilitator superfamily (MFS) profile" evidence="7">
    <location>
        <begin position="45"/>
        <end position="453"/>
    </location>
</feature>
<name>A0A100IHM9_ASPNG</name>
<evidence type="ECO:0000313" key="8">
    <source>
        <dbReference type="EMBL" id="GAQ41429.1"/>
    </source>
</evidence>
<dbReference type="PANTHER" id="PTHR23502">
    <property type="entry name" value="MAJOR FACILITATOR SUPERFAMILY"/>
    <property type="match status" value="1"/>
</dbReference>
<evidence type="ECO:0000313" key="9">
    <source>
        <dbReference type="Proteomes" id="UP000068243"/>
    </source>
</evidence>
<feature type="transmembrane region" description="Helical" evidence="6">
    <location>
        <begin position="421"/>
        <end position="439"/>
    </location>
</feature>
<dbReference type="InterPro" id="IPR011701">
    <property type="entry name" value="MFS"/>
</dbReference>
<feature type="transmembrane region" description="Helical" evidence="6">
    <location>
        <begin position="43"/>
        <end position="64"/>
    </location>
</feature>
<keyword evidence="2 6" id="KW-0812">Transmembrane</keyword>
<dbReference type="PANTHER" id="PTHR23502:SF60">
    <property type="entry name" value="MAJOR FACILITATOR SUPERFAMILY (MFS) PROFILE DOMAIN-CONTAINING PROTEIN-RELATED"/>
    <property type="match status" value="1"/>
</dbReference>
<evidence type="ECO:0000259" key="7">
    <source>
        <dbReference type="PROSITE" id="PS50850"/>
    </source>
</evidence>
<dbReference type="SUPFAM" id="SSF103473">
    <property type="entry name" value="MFS general substrate transporter"/>
    <property type="match status" value="1"/>
</dbReference>
<dbReference type="GO" id="GO:0022857">
    <property type="term" value="F:transmembrane transporter activity"/>
    <property type="evidence" value="ECO:0007669"/>
    <property type="project" value="InterPro"/>
</dbReference>
<feature type="compositionally biased region" description="Basic residues" evidence="5">
    <location>
        <begin position="288"/>
        <end position="298"/>
    </location>
</feature>
<dbReference type="Pfam" id="PF07690">
    <property type="entry name" value="MFS_1"/>
    <property type="match status" value="1"/>
</dbReference>
<dbReference type="GO" id="GO:0016020">
    <property type="term" value="C:membrane"/>
    <property type="evidence" value="ECO:0007669"/>
    <property type="project" value="UniProtKB-SubCell"/>
</dbReference>
<sequence>MADDKISQAICEENHESSATIPVVIVDFDPHEHPHQWPSYRKYTILLTVTLPIFLMPLTSTIIAPALDAIEADFHVTSDVKGSLTVSLFLLTYCLGPLVLAPLSELLGRVPIQQSGNVFFLAFNLAAGFSKSINQLLVFRLLSGLGASASLATGVSTTGDIFPKEQRGLSLALLNMGPTYAPVLLRRKKQALQLTPAYKGLTLLTKFEQATNTTTPSTSKSQTLTTLYHRTLFRTLRLLLTQPIVQALSLYYGYIYGPRLPHPLDLPHPMENPIPPARQHRLPALPRSVHRLPPRRTNLRPSLRQDLPASQNLQPRHRQARIPPPTHDPRESARPHRLLYLRLVRTVQNPLDRSRYRYCSAAHGRYIFQCTSAYLLEAYSVYGASANGGVYILRGLTGFGFPLFSPVMYRVLGYGWGNSLLGFVAVVIGCPIPWVLWWFGERLRRKSSFADEV</sequence>
<dbReference type="InterPro" id="IPR020846">
    <property type="entry name" value="MFS_dom"/>
</dbReference>
<dbReference type="AlphaFoldDB" id="A0A100IHM9"/>
<dbReference type="PROSITE" id="PS50850">
    <property type="entry name" value="MFS"/>
    <property type="match status" value="1"/>
</dbReference>
<evidence type="ECO:0000256" key="4">
    <source>
        <dbReference type="ARBA" id="ARBA00023136"/>
    </source>
</evidence>